<keyword evidence="1" id="KW-0614">Plasmid</keyword>
<sequence length="64" mass="6836">MPLAAAVAQQRVERRTRREPPVPDPVLAPFTVANAAVFAEDAVGQKLVAAAILEREGVLQELMG</sequence>
<dbReference type="EMBL" id="CP038636">
    <property type="protein sequence ID" value="QBY55664.1"/>
    <property type="molecule type" value="Genomic_DNA"/>
</dbReference>
<protein>
    <submittedName>
        <fullName evidence="1">Uncharacterized protein</fullName>
    </submittedName>
</protein>
<evidence type="ECO:0000313" key="2">
    <source>
        <dbReference type="Proteomes" id="UP000295294"/>
    </source>
</evidence>
<dbReference type="AlphaFoldDB" id="A0A4P7LHF9"/>
<name>A0A4P7LHF9_9BURK</name>
<proteinExistence type="predicted"/>
<geneLocation type="plasmid" evidence="1">
    <name>unnamed1</name>
</geneLocation>
<organism evidence="1 2">
    <name type="scientific">Cupriavidus oxalaticus</name>
    <dbReference type="NCBI Taxonomy" id="96344"/>
    <lineage>
        <taxon>Bacteria</taxon>
        <taxon>Pseudomonadati</taxon>
        <taxon>Pseudomonadota</taxon>
        <taxon>Betaproteobacteria</taxon>
        <taxon>Burkholderiales</taxon>
        <taxon>Burkholderiaceae</taxon>
        <taxon>Cupriavidus</taxon>
    </lineage>
</organism>
<dbReference type="Proteomes" id="UP000295294">
    <property type="component" value="Plasmid unnamed1"/>
</dbReference>
<gene>
    <name evidence="1" type="ORF">E0W60_32270</name>
</gene>
<evidence type="ECO:0000313" key="1">
    <source>
        <dbReference type="EMBL" id="QBY55664.1"/>
    </source>
</evidence>
<dbReference type="KEGG" id="cox:E0W60_32270"/>
<accession>A0A4P7LHF9</accession>
<reference evidence="1 2" key="1">
    <citation type="submission" date="2019-03" db="EMBL/GenBank/DDBJ databases">
        <title>Efficiently degradation of phenoxyalkanoic acid herbicides by Cupriavidus oxalaticus strain X32.</title>
        <authorList>
            <person name="Sheng X."/>
        </authorList>
    </citation>
    <scope>NUCLEOTIDE SEQUENCE [LARGE SCALE GENOMIC DNA]</scope>
    <source>
        <strain evidence="1 2">X32</strain>
        <plasmid evidence="1 2">unnamed1</plasmid>
    </source>
</reference>